<proteinExistence type="predicted"/>
<reference evidence="1" key="1">
    <citation type="submission" date="2023-03" db="EMBL/GenBank/DDBJ databases">
        <title>Bacterial isolates from washroom surfaces on a university campus.</title>
        <authorList>
            <person name="Holman D.B."/>
            <person name="Gzyl K.E."/>
            <person name="Taheri A.E."/>
        </authorList>
    </citation>
    <scope>NUCLEOTIDE SEQUENCE</scope>
    <source>
        <strain evidence="1">RD03</strain>
    </source>
</reference>
<accession>A0AAW6SUJ5</accession>
<dbReference type="Proteomes" id="UP001159179">
    <property type="component" value="Unassembled WGS sequence"/>
</dbReference>
<evidence type="ECO:0000313" key="2">
    <source>
        <dbReference type="Proteomes" id="UP001159179"/>
    </source>
</evidence>
<organism evidence="1 2">
    <name type="scientific">Heyndrickxia oleronia</name>
    <dbReference type="NCBI Taxonomy" id="38875"/>
    <lineage>
        <taxon>Bacteria</taxon>
        <taxon>Bacillati</taxon>
        <taxon>Bacillota</taxon>
        <taxon>Bacilli</taxon>
        <taxon>Bacillales</taxon>
        <taxon>Bacillaceae</taxon>
        <taxon>Heyndrickxia</taxon>
    </lineage>
</organism>
<dbReference type="EMBL" id="JAROYP010000004">
    <property type="protein sequence ID" value="MDH5160958.1"/>
    <property type="molecule type" value="Genomic_DNA"/>
</dbReference>
<evidence type="ECO:0000313" key="1">
    <source>
        <dbReference type="EMBL" id="MDH5160958.1"/>
    </source>
</evidence>
<dbReference type="RefSeq" id="WP_280616410.1">
    <property type="nucleotide sequence ID" value="NZ_JAROYP010000004.1"/>
</dbReference>
<protein>
    <submittedName>
        <fullName evidence="1">Uncharacterized protein</fullName>
    </submittedName>
</protein>
<gene>
    <name evidence="1" type="ORF">P5X88_08420</name>
</gene>
<name>A0AAW6SUJ5_9BACI</name>
<comment type="caution">
    <text evidence="1">The sequence shown here is derived from an EMBL/GenBank/DDBJ whole genome shotgun (WGS) entry which is preliminary data.</text>
</comment>
<dbReference type="AlphaFoldDB" id="A0AAW6SUJ5"/>
<sequence>MENNDRETLNFSSLWIDFLNDSIPSGKLLQASYERLLQRPEPDEAETTRFS</sequence>